<dbReference type="Proteomes" id="UP000308652">
    <property type="component" value="Unassembled WGS sequence"/>
</dbReference>
<reference evidence="1 2" key="1">
    <citation type="journal article" date="2019" name="Nat. Ecol. Evol.">
        <title>Megaphylogeny resolves global patterns of mushroom evolution.</title>
        <authorList>
            <person name="Varga T."/>
            <person name="Krizsan K."/>
            <person name="Foldi C."/>
            <person name="Dima B."/>
            <person name="Sanchez-Garcia M."/>
            <person name="Sanchez-Ramirez S."/>
            <person name="Szollosi G.J."/>
            <person name="Szarkandi J.G."/>
            <person name="Papp V."/>
            <person name="Albert L."/>
            <person name="Andreopoulos W."/>
            <person name="Angelini C."/>
            <person name="Antonin V."/>
            <person name="Barry K.W."/>
            <person name="Bougher N.L."/>
            <person name="Buchanan P."/>
            <person name="Buyck B."/>
            <person name="Bense V."/>
            <person name="Catcheside P."/>
            <person name="Chovatia M."/>
            <person name="Cooper J."/>
            <person name="Damon W."/>
            <person name="Desjardin D."/>
            <person name="Finy P."/>
            <person name="Geml J."/>
            <person name="Haridas S."/>
            <person name="Hughes K."/>
            <person name="Justo A."/>
            <person name="Karasinski D."/>
            <person name="Kautmanova I."/>
            <person name="Kiss B."/>
            <person name="Kocsube S."/>
            <person name="Kotiranta H."/>
            <person name="LaButti K.M."/>
            <person name="Lechner B.E."/>
            <person name="Liimatainen K."/>
            <person name="Lipzen A."/>
            <person name="Lukacs Z."/>
            <person name="Mihaltcheva S."/>
            <person name="Morgado L.N."/>
            <person name="Niskanen T."/>
            <person name="Noordeloos M.E."/>
            <person name="Ohm R.A."/>
            <person name="Ortiz-Santana B."/>
            <person name="Ovrebo C."/>
            <person name="Racz N."/>
            <person name="Riley R."/>
            <person name="Savchenko A."/>
            <person name="Shiryaev A."/>
            <person name="Soop K."/>
            <person name="Spirin V."/>
            <person name="Szebenyi C."/>
            <person name="Tomsovsky M."/>
            <person name="Tulloss R.E."/>
            <person name="Uehling J."/>
            <person name="Grigoriev I.V."/>
            <person name="Vagvolgyi C."/>
            <person name="Papp T."/>
            <person name="Martin F.M."/>
            <person name="Miettinen O."/>
            <person name="Hibbett D.S."/>
            <person name="Nagy L.G."/>
        </authorList>
    </citation>
    <scope>NUCLEOTIDE SEQUENCE [LARGE SCALE GENOMIC DNA]</scope>
    <source>
        <strain evidence="1 2">CBS 166.37</strain>
    </source>
</reference>
<name>A0A5C3LP50_9AGAR</name>
<accession>A0A5C3LP50</accession>
<gene>
    <name evidence="1" type="ORF">BDQ12DRAFT_669660</name>
</gene>
<dbReference type="EMBL" id="ML213636">
    <property type="protein sequence ID" value="TFK34098.1"/>
    <property type="molecule type" value="Genomic_DNA"/>
</dbReference>
<evidence type="ECO:0000313" key="2">
    <source>
        <dbReference type="Proteomes" id="UP000308652"/>
    </source>
</evidence>
<sequence>MATPRRVPQWSVLRYLLGRPKDSVLSEQPLSNPPPVNLTGGERCWSAGGGPVDCAQLHQNYNDYSLKAGSFLNALLPPTMAKQFEHSVEQTRLGMGQSLKELGALKQLAEDEVSTLKMMCARIEDLEDAFKNIIYDVDFLTLLSHNVQSAATYAVSSSPLPPVPADSSLVLAAMLDNTHTIAPTSHSNPTATPALDGDNNYIPPYTVSKGI</sequence>
<organism evidence="1 2">
    <name type="scientific">Crucibulum laeve</name>
    <dbReference type="NCBI Taxonomy" id="68775"/>
    <lineage>
        <taxon>Eukaryota</taxon>
        <taxon>Fungi</taxon>
        <taxon>Dikarya</taxon>
        <taxon>Basidiomycota</taxon>
        <taxon>Agaricomycotina</taxon>
        <taxon>Agaricomycetes</taxon>
        <taxon>Agaricomycetidae</taxon>
        <taxon>Agaricales</taxon>
        <taxon>Agaricineae</taxon>
        <taxon>Nidulariaceae</taxon>
        <taxon>Crucibulum</taxon>
    </lineage>
</organism>
<proteinExistence type="predicted"/>
<dbReference type="AlphaFoldDB" id="A0A5C3LP50"/>
<evidence type="ECO:0000313" key="1">
    <source>
        <dbReference type="EMBL" id="TFK34098.1"/>
    </source>
</evidence>
<protein>
    <submittedName>
        <fullName evidence="1">Uncharacterized protein</fullName>
    </submittedName>
</protein>
<keyword evidence="2" id="KW-1185">Reference proteome</keyword>